<dbReference type="Gene3D" id="2.40.30.170">
    <property type="match status" value="1"/>
</dbReference>
<feature type="chain" id="PRO_5046837965" evidence="4">
    <location>
        <begin position="32"/>
        <end position="498"/>
    </location>
</feature>
<dbReference type="InterPro" id="IPR006143">
    <property type="entry name" value="RND_pump_MFP"/>
</dbReference>
<dbReference type="Pfam" id="PF25919">
    <property type="entry name" value="BSH_CusB"/>
    <property type="match status" value="1"/>
</dbReference>
<evidence type="ECO:0000256" key="1">
    <source>
        <dbReference type="ARBA" id="ARBA00009477"/>
    </source>
</evidence>
<keyword evidence="4" id="KW-0732">Signal</keyword>
<reference evidence="10 11" key="1">
    <citation type="submission" date="2021-03" db="EMBL/GenBank/DDBJ databases">
        <title>Novel species identification of genus Shewanella.</title>
        <authorList>
            <person name="Liu G."/>
            <person name="Zhang Q."/>
        </authorList>
    </citation>
    <scope>NUCLEOTIDE SEQUENCE [LARGE SCALE GENOMIC DNA]</scope>
    <source>
        <strain evidence="10 11">FJAT-52962</strain>
    </source>
</reference>
<evidence type="ECO:0000313" key="11">
    <source>
        <dbReference type="Proteomes" id="UP000663207"/>
    </source>
</evidence>
<dbReference type="Proteomes" id="UP000663207">
    <property type="component" value="Chromosome"/>
</dbReference>
<protein>
    <submittedName>
        <fullName evidence="10">Efflux RND transporter periplasmic adaptor subunit</fullName>
    </submittedName>
</protein>
<dbReference type="InterPro" id="IPR045800">
    <property type="entry name" value="HMBD"/>
</dbReference>
<evidence type="ECO:0000259" key="5">
    <source>
        <dbReference type="Pfam" id="PF19335"/>
    </source>
</evidence>
<evidence type="ECO:0000259" key="7">
    <source>
        <dbReference type="Pfam" id="PF25919"/>
    </source>
</evidence>
<comment type="similarity">
    <text evidence="1">Belongs to the membrane fusion protein (MFP) (TC 8.A.1) family.</text>
</comment>
<dbReference type="RefSeq" id="WP_207380401.1">
    <property type="nucleotide sequence ID" value="NZ_CP071502.1"/>
</dbReference>
<keyword evidence="2" id="KW-0813">Transport</keyword>
<evidence type="ECO:0000313" key="10">
    <source>
        <dbReference type="EMBL" id="QSX37133.1"/>
    </source>
</evidence>
<dbReference type="Pfam" id="PF25954">
    <property type="entry name" value="Beta-barrel_RND_2"/>
    <property type="match status" value="1"/>
</dbReference>
<feature type="signal peptide" evidence="4">
    <location>
        <begin position="1"/>
        <end position="31"/>
    </location>
</feature>
<feature type="region of interest" description="Disordered" evidence="3">
    <location>
        <begin position="90"/>
        <end position="120"/>
    </location>
</feature>
<accession>A0ABX7R2Q5</accession>
<dbReference type="NCBIfam" id="TIGR01730">
    <property type="entry name" value="RND_mfp"/>
    <property type="match status" value="1"/>
</dbReference>
<evidence type="ECO:0000256" key="2">
    <source>
        <dbReference type="ARBA" id="ARBA00022448"/>
    </source>
</evidence>
<dbReference type="Gene3D" id="2.40.420.20">
    <property type="match status" value="1"/>
</dbReference>
<keyword evidence="11" id="KW-1185">Reference proteome</keyword>
<feature type="domain" description="Heavy metal binding" evidence="5">
    <location>
        <begin position="130"/>
        <end position="157"/>
    </location>
</feature>
<dbReference type="EMBL" id="CP071502">
    <property type="protein sequence ID" value="QSX37133.1"/>
    <property type="molecule type" value="Genomic_DNA"/>
</dbReference>
<dbReference type="InterPro" id="IPR058649">
    <property type="entry name" value="CzcB_C"/>
</dbReference>
<dbReference type="Pfam" id="PF25869">
    <property type="entry name" value="3HB_CusB"/>
    <property type="match status" value="1"/>
</dbReference>
<evidence type="ECO:0000256" key="3">
    <source>
        <dbReference type="SAM" id="MobiDB-lite"/>
    </source>
</evidence>
<dbReference type="Pfam" id="PF19335">
    <property type="entry name" value="HMBD"/>
    <property type="match status" value="2"/>
</dbReference>
<dbReference type="InterPro" id="IPR058791">
    <property type="entry name" value="3HB_CusB"/>
</dbReference>
<gene>
    <name evidence="10" type="ORF">JYB85_18095</name>
</gene>
<dbReference type="SUPFAM" id="SSF111369">
    <property type="entry name" value="HlyD-like secretion proteins"/>
    <property type="match status" value="1"/>
</dbReference>
<sequence length="498" mass="55282">MNNKAKLRQAALLAALALSVPAFLPWQSLQAATPTETLAPQGKVYACPMHPHVRSHEPGRCPECNMFLVEQVQEEEEEEAVIDAKPAPMEAMTEHQHQAQQAEHQHQASQAEQPKLQPLPQSLSGEATVKYVCPMHSHIISDTPGTCPICGMQLEKVEMQAHQEVQVDVSGSMQQALALRVAPVERQTLWKYVRTVGQIDYDESQLQHIHARVSGWVDKLTIEAVGDRIKRGQLLYELYSPELINAQDDYLLALDTLKSSGNSERYQELVRKAGLRLELLGLNQDQIVQLAKSRKTQYRVPFYAKTDGVVTQLNIREGMYIQPMTEMMALTDLSKVWVIADVFENEQSWLTLGQSAEIDIPALGINELPGTIDYIYPELDPLTRSLRVRIVLDNSASLELRPKTLAKVALFGGPKHDVLALPQEALIQTGKQNRVVVKLSDNSFTAREVTVGMLSQGRAEIISGVSEGELVVTSGQFLLDSEASLKGSLMRLGSGHQH</sequence>
<dbReference type="InterPro" id="IPR051909">
    <property type="entry name" value="MFP_Cation_Efflux"/>
</dbReference>
<feature type="domain" description="Heavy metal binding" evidence="5">
    <location>
        <begin position="44"/>
        <end position="70"/>
    </location>
</feature>
<dbReference type="Pfam" id="PF25975">
    <property type="entry name" value="CzcB_C"/>
    <property type="match status" value="1"/>
</dbReference>
<dbReference type="Gene3D" id="2.40.50.100">
    <property type="match status" value="1"/>
</dbReference>
<dbReference type="InterPro" id="IPR058790">
    <property type="entry name" value="BSH_CusB"/>
</dbReference>
<feature type="domain" description="CusB-like three alpha-helical bundle" evidence="6">
    <location>
        <begin position="242"/>
        <end position="298"/>
    </location>
</feature>
<evidence type="ECO:0000256" key="4">
    <source>
        <dbReference type="SAM" id="SignalP"/>
    </source>
</evidence>
<organism evidence="10 11">
    <name type="scientific">Shewanella sedimentimangrovi</name>
    <dbReference type="NCBI Taxonomy" id="2814293"/>
    <lineage>
        <taxon>Bacteria</taxon>
        <taxon>Pseudomonadati</taxon>
        <taxon>Pseudomonadota</taxon>
        <taxon>Gammaproteobacteria</taxon>
        <taxon>Alteromonadales</taxon>
        <taxon>Shewanellaceae</taxon>
        <taxon>Shewanella</taxon>
    </lineage>
</organism>
<evidence type="ECO:0000259" key="9">
    <source>
        <dbReference type="Pfam" id="PF25975"/>
    </source>
</evidence>
<name>A0ABX7R2Q5_9GAMM</name>
<feature type="compositionally biased region" description="Low complexity" evidence="3">
    <location>
        <begin position="98"/>
        <end position="113"/>
    </location>
</feature>
<dbReference type="PANTHER" id="PTHR30097">
    <property type="entry name" value="CATION EFFLUX SYSTEM PROTEIN CUSB"/>
    <property type="match status" value="1"/>
</dbReference>
<evidence type="ECO:0000259" key="8">
    <source>
        <dbReference type="Pfam" id="PF25954"/>
    </source>
</evidence>
<feature type="domain" description="CusB-like beta-barrel" evidence="8">
    <location>
        <begin position="335"/>
        <end position="410"/>
    </location>
</feature>
<dbReference type="PANTHER" id="PTHR30097:SF15">
    <property type="entry name" value="CATION EFFLUX SYSTEM PROTEIN CUSB"/>
    <property type="match status" value="1"/>
</dbReference>
<feature type="domain" description="CzcB-like C-terminal circularly permuted SH3-like" evidence="9">
    <location>
        <begin position="420"/>
        <end position="479"/>
    </location>
</feature>
<dbReference type="Gene3D" id="6.10.140.730">
    <property type="match status" value="1"/>
</dbReference>
<proteinExistence type="inferred from homology"/>
<dbReference type="InterPro" id="IPR058792">
    <property type="entry name" value="Beta-barrel_RND_2"/>
</dbReference>
<evidence type="ECO:0000259" key="6">
    <source>
        <dbReference type="Pfam" id="PF25869"/>
    </source>
</evidence>
<feature type="domain" description="CusB-like barrel-sandwich hybrid" evidence="7">
    <location>
        <begin position="207"/>
        <end position="329"/>
    </location>
</feature>